<dbReference type="GO" id="GO:0051536">
    <property type="term" value="F:iron-sulfur cluster binding"/>
    <property type="evidence" value="ECO:0007669"/>
    <property type="project" value="InterPro"/>
</dbReference>
<dbReference type="PROSITE" id="PS51085">
    <property type="entry name" value="2FE2S_FER_2"/>
    <property type="match status" value="1"/>
</dbReference>
<dbReference type="SUPFAM" id="SSF54292">
    <property type="entry name" value="2Fe-2S ferredoxin-like"/>
    <property type="match status" value="1"/>
</dbReference>
<evidence type="ECO:0000313" key="3">
    <source>
        <dbReference type="Proteomes" id="UP000295418"/>
    </source>
</evidence>
<dbReference type="Pfam" id="PF00111">
    <property type="entry name" value="Fer2"/>
    <property type="match status" value="1"/>
</dbReference>
<reference evidence="2 3" key="1">
    <citation type="submission" date="2019-03" db="EMBL/GenBank/DDBJ databases">
        <authorList>
            <person name="Kim M.K.M."/>
        </authorList>
    </citation>
    <scope>NUCLEOTIDE SEQUENCE [LARGE SCALE GENOMIC DNA]</scope>
    <source>
        <strain evidence="2 3">18JY21-1</strain>
    </source>
</reference>
<evidence type="ECO:0000313" key="2">
    <source>
        <dbReference type="EMBL" id="TCZ81224.1"/>
    </source>
</evidence>
<dbReference type="OrthoDB" id="9810588at2"/>
<dbReference type="InterPro" id="IPR012675">
    <property type="entry name" value="Beta-grasp_dom_sf"/>
</dbReference>
<accession>A0A4R4ELS2</accession>
<name>A0A4R4ELS2_9BACL</name>
<dbReference type="InterPro" id="IPR001041">
    <property type="entry name" value="2Fe-2S_ferredoxin-type"/>
</dbReference>
<sequence length="118" mass="13054">MNMVEVTFLPDGKKAKVRQGTTLLDASRRANVVIRTRCGGRAGCLMCKVRVDAENQAGLSEPAINERQKLGSELSSGVRLSCQARIQGNVTVTIPEDPLKSAIRKQLEKQRQDDDWMN</sequence>
<protein>
    <submittedName>
        <fullName evidence="2">2Fe-2S iron-sulfur cluster binding domain-containing protein</fullName>
    </submittedName>
</protein>
<keyword evidence="3" id="KW-1185">Reference proteome</keyword>
<dbReference type="EMBL" id="SKFG01000001">
    <property type="protein sequence ID" value="TCZ81224.1"/>
    <property type="molecule type" value="Genomic_DNA"/>
</dbReference>
<dbReference type="AlphaFoldDB" id="A0A4R4ELS2"/>
<organism evidence="2 3">
    <name type="scientific">Paenibacillus albiflavus</name>
    <dbReference type="NCBI Taxonomy" id="2545760"/>
    <lineage>
        <taxon>Bacteria</taxon>
        <taxon>Bacillati</taxon>
        <taxon>Bacillota</taxon>
        <taxon>Bacilli</taxon>
        <taxon>Bacillales</taxon>
        <taxon>Paenibacillaceae</taxon>
        <taxon>Paenibacillus</taxon>
    </lineage>
</organism>
<comment type="caution">
    <text evidence="2">The sequence shown here is derived from an EMBL/GenBank/DDBJ whole genome shotgun (WGS) entry which is preliminary data.</text>
</comment>
<gene>
    <name evidence="2" type="ORF">E0485_02830</name>
</gene>
<dbReference type="Gene3D" id="3.10.20.30">
    <property type="match status" value="1"/>
</dbReference>
<evidence type="ECO:0000259" key="1">
    <source>
        <dbReference type="PROSITE" id="PS51085"/>
    </source>
</evidence>
<dbReference type="RefSeq" id="WP_132416310.1">
    <property type="nucleotide sequence ID" value="NZ_SKFG01000001.1"/>
</dbReference>
<dbReference type="CDD" id="cd00207">
    <property type="entry name" value="fer2"/>
    <property type="match status" value="1"/>
</dbReference>
<proteinExistence type="predicted"/>
<dbReference type="Proteomes" id="UP000295418">
    <property type="component" value="Unassembled WGS sequence"/>
</dbReference>
<feature type="domain" description="2Fe-2S ferredoxin-type" evidence="1">
    <location>
        <begin position="4"/>
        <end position="98"/>
    </location>
</feature>
<dbReference type="InterPro" id="IPR036010">
    <property type="entry name" value="2Fe-2S_ferredoxin-like_sf"/>
</dbReference>